<dbReference type="Pfam" id="PF02518">
    <property type="entry name" value="HATPase_c"/>
    <property type="match status" value="1"/>
</dbReference>
<protein>
    <recommendedName>
        <fullName evidence="3">histidine kinase</fullName>
        <ecNumber evidence="3">2.7.13.3</ecNumber>
    </recommendedName>
</protein>
<evidence type="ECO:0000259" key="12">
    <source>
        <dbReference type="PROSITE" id="PS50885"/>
    </source>
</evidence>
<sequence>MRARRAVRRLWPDSLFAQLSLILVIGGLSIQLMFSSIWYDVRFGQVLEEPARLVIFRTLDAMRHLERDRPIEALNSDTFHVELRTSPLPMAARMDTAHQNVERLLQDALQREMGDALQLSLIDVTLEDDDGHANTWSSLFGLSRVVGRFNYQLRLPTGQWLHIRAVQAQGWNGRPAWQVLGDYAMRVYLLRALALIVVALLVARLSTRPLRRLVRAAAALGRDIRQPPLPIEGPREMRQAAETFNLMQQQLIDLMDERTQLLSAVSHDLRTPLTRMRLRAEGITEATSRDRLIANIDQMETLIASLLDSASHSAVARGHAPFDLAGLMDEVVSEFVDTGSDVRREGVSTAVITGHAPGLRRVLHNLIDNALRHAGNARLSLQTFDDRIEMAIQDDGPGVDETALSDIMQPWRRGDTPADAGALGYGLGLSIARSIVMAHQGRLTLANRESGGLRVVVTLPTQAS</sequence>
<evidence type="ECO:0000256" key="10">
    <source>
        <dbReference type="SAM" id="Phobius"/>
    </source>
</evidence>
<evidence type="ECO:0000256" key="1">
    <source>
        <dbReference type="ARBA" id="ARBA00000085"/>
    </source>
</evidence>
<dbReference type="CDD" id="cd00082">
    <property type="entry name" value="HisKA"/>
    <property type="match status" value="1"/>
</dbReference>
<dbReference type="InterPro" id="IPR036097">
    <property type="entry name" value="HisK_dim/P_sf"/>
</dbReference>
<feature type="domain" description="HAMP" evidence="12">
    <location>
        <begin position="204"/>
        <end position="256"/>
    </location>
</feature>
<accession>A0A1I1KTL7</accession>
<keyword evidence="5" id="KW-0597">Phosphoprotein</keyword>
<evidence type="ECO:0000259" key="11">
    <source>
        <dbReference type="PROSITE" id="PS50109"/>
    </source>
</evidence>
<evidence type="ECO:0000256" key="8">
    <source>
        <dbReference type="ARBA" id="ARBA00022777"/>
    </source>
</evidence>
<dbReference type="GO" id="GO:0000155">
    <property type="term" value="F:phosphorelay sensor kinase activity"/>
    <property type="evidence" value="ECO:0007669"/>
    <property type="project" value="InterPro"/>
</dbReference>
<dbReference type="InterPro" id="IPR003661">
    <property type="entry name" value="HisK_dim/P_dom"/>
</dbReference>
<dbReference type="InterPro" id="IPR005467">
    <property type="entry name" value="His_kinase_dom"/>
</dbReference>
<dbReference type="EC" id="2.7.13.3" evidence="3"/>
<dbReference type="PROSITE" id="PS50885">
    <property type="entry name" value="HAMP"/>
    <property type="match status" value="1"/>
</dbReference>
<dbReference type="Pfam" id="PF00512">
    <property type="entry name" value="HisKA"/>
    <property type="match status" value="1"/>
</dbReference>
<evidence type="ECO:0000256" key="6">
    <source>
        <dbReference type="ARBA" id="ARBA00022679"/>
    </source>
</evidence>
<dbReference type="PANTHER" id="PTHR44936">
    <property type="entry name" value="SENSOR PROTEIN CREC"/>
    <property type="match status" value="1"/>
</dbReference>
<dbReference type="OrthoDB" id="9804645at2"/>
<evidence type="ECO:0000313" key="14">
    <source>
        <dbReference type="Proteomes" id="UP000199046"/>
    </source>
</evidence>
<dbReference type="PRINTS" id="PR00344">
    <property type="entry name" value="BCTRLSENSOR"/>
</dbReference>
<evidence type="ECO:0000256" key="9">
    <source>
        <dbReference type="ARBA" id="ARBA00022840"/>
    </source>
</evidence>
<dbReference type="Gene3D" id="3.30.565.10">
    <property type="entry name" value="Histidine kinase-like ATPase, C-terminal domain"/>
    <property type="match status" value="1"/>
</dbReference>
<keyword evidence="10" id="KW-0472">Membrane</keyword>
<feature type="transmembrane region" description="Helical" evidence="10">
    <location>
        <begin position="183"/>
        <end position="203"/>
    </location>
</feature>
<keyword evidence="10" id="KW-0812">Transmembrane</keyword>
<dbReference type="CDD" id="cd00075">
    <property type="entry name" value="HATPase"/>
    <property type="match status" value="1"/>
</dbReference>
<dbReference type="Pfam" id="PF00672">
    <property type="entry name" value="HAMP"/>
    <property type="match status" value="1"/>
</dbReference>
<dbReference type="GO" id="GO:0005524">
    <property type="term" value="F:ATP binding"/>
    <property type="evidence" value="ECO:0007669"/>
    <property type="project" value="UniProtKB-KW"/>
</dbReference>
<dbReference type="SUPFAM" id="SSF47384">
    <property type="entry name" value="Homodimeric domain of signal transducing histidine kinase"/>
    <property type="match status" value="1"/>
</dbReference>
<dbReference type="SMART" id="SM00387">
    <property type="entry name" value="HATPase_c"/>
    <property type="match status" value="1"/>
</dbReference>
<keyword evidence="4" id="KW-1003">Cell membrane</keyword>
<dbReference type="Proteomes" id="UP000199046">
    <property type="component" value="Unassembled WGS sequence"/>
</dbReference>
<proteinExistence type="predicted"/>
<dbReference type="SMART" id="SM00388">
    <property type="entry name" value="HisKA"/>
    <property type="match status" value="1"/>
</dbReference>
<comment type="subcellular location">
    <subcellularLocation>
        <location evidence="2">Cell membrane</location>
        <topology evidence="2">Multi-pass membrane protein</topology>
    </subcellularLocation>
</comment>
<comment type="catalytic activity">
    <reaction evidence="1">
        <text>ATP + protein L-histidine = ADP + protein N-phospho-L-histidine.</text>
        <dbReference type="EC" id="2.7.13.3"/>
    </reaction>
</comment>
<feature type="transmembrane region" description="Helical" evidence="10">
    <location>
        <begin position="21"/>
        <end position="39"/>
    </location>
</feature>
<keyword evidence="7" id="KW-0547">Nucleotide-binding</keyword>
<keyword evidence="14" id="KW-1185">Reference proteome</keyword>
<dbReference type="CDD" id="cd06225">
    <property type="entry name" value="HAMP"/>
    <property type="match status" value="1"/>
</dbReference>
<dbReference type="InterPro" id="IPR050980">
    <property type="entry name" value="2C_sensor_his_kinase"/>
</dbReference>
<dbReference type="Gene3D" id="1.10.287.130">
    <property type="match status" value="1"/>
</dbReference>
<dbReference type="InterPro" id="IPR004358">
    <property type="entry name" value="Sig_transdc_His_kin-like_C"/>
</dbReference>
<organism evidence="13 14">
    <name type="scientific">Kushneria avicenniae</name>
    <dbReference type="NCBI Taxonomy" id="402385"/>
    <lineage>
        <taxon>Bacteria</taxon>
        <taxon>Pseudomonadati</taxon>
        <taxon>Pseudomonadota</taxon>
        <taxon>Gammaproteobacteria</taxon>
        <taxon>Oceanospirillales</taxon>
        <taxon>Halomonadaceae</taxon>
        <taxon>Kushneria</taxon>
    </lineage>
</organism>
<dbReference type="GO" id="GO:0005886">
    <property type="term" value="C:plasma membrane"/>
    <property type="evidence" value="ECO:0007669"/>
    <property type="project" value="UniProtKB-SubCell"/>
</dbReference>
<evidence type="ECO:0000256" key="5">
    <source>
        <dbReference type="ARBA" id="ARBA00022553"/>
    </source>
</evidence>
<keyword evidence="10" id="KW-1133">Transmembrane helix</keyword>
<dbReference type="InterPro" id="IPR003594">
    <property type="entry name" value="HATPase_dom"/>
</dbReference>
<evidence type="ECO:0000256" key="7">
    <source>
        <dbReference type="ARBA" id="ARBA00022741"/>
    </source>
</evidence>
<evidence type="ECO:0000256" key="2">
    <source>
        <dbReference type="ARBA" id="ARBA00004651"/>
    </source>
</evidence>
<evidence type="ECO:0000313" key="13">
    <source>
        <dbReference type="EMBL" id="SFC62038.1"/>
    </source>
</evidence>
<dbReference type="AlphaFoldDB" id="A0A1I1KTL7"/>
<evidence type="ECO:0000256" key="3">
    <source>
        <dbReference type="ARBA" id="ARBA00012438"/>
    </source>
</evidence>
<dbReference type="PANTHER" id="PTHR44936:SF10">
    <property type="entry name" value="SENSOR PROTEIN RSTB"/>
    <property type="match status" value="1"/>
</dbReference>
<dbReference type="SMART" id="SM00304">
    <property type="entry name" value="HAMP"/>
    <property type="match status" value="1"/>
</dbReference>
<reference evidence="14" key="1">
    <citation type="submission" date="2016-10" db="EMBL/GenBank/DDBJ databases">
        <authorList>
            <person name="Varghese N."/>
            <person name="Submissions S."/>
        </authorList>
    </citation>
    <scope>NUCLEOTIDE SEQUENCE [LARGE SCALE GENOMIC DNA]</scope>
    <source>
        <strain evidence="14">DSM 23439</strain>
    </source>
</reference>
<dbReference type="InterPro" id="IPR036890">
    <property type="entry name" value="HATPase_C_sf"/>
</dbReference>
<dbReference type="InterPro" id="IPR003660">
    <property type="entry name" value="HAMP_dom"/>
</dbReference>
<dbReference type="PROSITE" id="PS50109">
    <property type="entry name" value="HIS_KIN"/>
    <property type="match status" value="1"/>
</dbReference>
<gene>
    <name evidence="13" type="ORF">SAMN05421848_2077</name>
</gene>
<keyword evidence="8 13" id="KW-0418">Kinase</keyword>
<dbReference type="STRING" id="402385.SAMN05421848_2077"/>
<dbReference type="SUPFAM" id="SSF55874">
    <property type="entry name" value="ATPase domain of HSP90 chaperone/DNA topoisomerase II/histidine kinase"/>
    <property type="match status" value="1"/>
</dbReference>
<keyword evidence="6" id="KW-0808">Transferase</keyword>
<keyword evidence="9" id="KW-0067">ATP-binding</keyword>
<name>A0A1I1KTL7_9GAMM</name>
<evidence type="ECO:0000256" key="4">
    <source>
        <dbReference type="ARBA" id="ARBA00022475"/>
    </source>
</evidence>
<feature type="domain" description="Histidine kinase" evidence="11">
    <location>
        <begin position="264"/>
        <end position="463"/>
    </location>
</feature>
<dbReference type="EMBL" id="FOLY01000004">
    <property type="protein sequence ID" value="SFC62038.1"/>
    <property type="molecule type" value="Genomic_DNA"/>
</dbReference>